<keyword evidence="5" id="KW-0238">DNA-binding</keyword>
<comment type="function">
    <text evidence="8">Transcriptional regulator that specifically binds 5'-GATA-3' or 5'-GAT-3' motifs within gene promoters.</text>
</comment>
<dbReference type="Pfam" id="PF00320">
    <property type="entry name" value="GATA"/>
    <property type="match status" value="1"/>
</dbReference>
<dbReference type="Gramene" id="Manes.08G113300.1.v8.1">
    <property type="protein sequence ID" value="Manes.08G113300.1.v8.1.CDS"/>
    <property type="gene ID" value="Manes.08G113300.v8.1"/>
</dbReference>
<keyword evidence="12" id="KW-1185">Reference proteome</keyword>
<evidence type="ECO:0000313" key="12">
    <source>
        <dbReference type="Proteomes" id="UP000091857"/>
    </source>
</evidence>
<feature type="compositionally biased region" description="Low complexity" evidence="9">
    <location>
        <begin position="44"/>
        <end position="59"/>
    </location>
</feature>
<evidence type="ECO:0000256" key="6">
    <source>
        <dbReference type="ARBA" id="ARBA00023163"/>
    </source>
</evidence>
<dbReference type="Proteomes" id="UP000091857">
    <property type="component" value="Chromosome 8"/>
</dbReference>
<dbReference type="GO" id="GO:0008270">
    <property type="term" value="F:zinc ion binding"/>
    <property type="evidence" value="ECO:0007669"/>
    <property type="project" value="UniProtKB-KW"/>
</dbReference>
<dbReference type="PANTHER" id="PTHR47172">
    <property type="entry name" value="OS01G0976800 PROTEIN"/>
    <property type="match status" value="1"/>
</dbReference>
<keyword evidence="4" id="KW-0805">Transcription regulation</keyword>
<keyword evidence="6" id="KW-0804">Transcription</keyword>
<comment type="caution">
    <text evidence="11">The sequence shown here is derived from an EMBL/GenBank/DDBJ whole genome shotgun (WGS) entry which is preliminary data.</text>
</comment>
<feature type="region of interest" description="Disordered" evidence="9">
    <location>
        <begin position="29"/>
        <end position="61"/>
    </location>
</feature>
<dbReference type="PANTHER" id="PTHR47172:SF1">
    <property type="entry name" value="GATA TRANSCRIPTION FACTOR 15"/>
    <property type="match status" value="1"/>
</dbReference>
<evidence type="ECO:0000256" key="8">
    <source>
        <dbReference type="ARBA" id="ARBA00037539"/>
    </source>
</evidence>
<dbReference type="InterPro" id="IPR013088">
    <property type="entry name" value="Znf_NHR/GATA"/>
</dbReference>
<accession>A0A2C9VHD0</accession>
<dbReference type="GO" id="GO:0000976">
    <property type="term" value="F:transcription cis-regulatory region binding"/>
    <property type="evidence" value="ECO:0000318"/>
    <property type="project" value="GO_Central"/>
</dbReference>
<evidence type="ECO:0000256" key="4">
    <source>
        <dbReference type="ARBA" id="ARBA00023015"/>
    </source>
</evidence>
<evidence type="ECO:0000256" key="1">
    <source>
        <dbReference type="ARBA" id="ARBA00022723"/>
    </source>
</evidence>
<evidence type="ECO:0000256" key="5">
    <source>
        <dbReference type="ARBA" id="ARBA00023125"/>
    </source>
</evidence>
<evidence type="ECO:0000259" key="10">
    <source>
        <dbReference type="Pfam" id="PF00320"/>
    </source>
</evidence>
<organism evidence="11 12">
    <name type="scientific">Manihot esculenta</name>
    <name type="common">Cassava</name>
    <name type="synonym">Jatropha manihot</name>
    <dbReference type="NCBI Taxonomy" id="3983"/>
    <lineage>
        <taxon>Eukaryota</taxon>
        <taxon>Viridiplantae</taxon>
        <taxon>Streptophyta</taxon>
        <taxon>Embryophyta</taxon>
        <taxon>Tracheophyta</taxon>
        <taxon>Spermatophyta</taxon>
        <taxon>Magnoliopsida</taxon>
        <taxon>eudicotyledons</taxon>
        <taxon>Gunneridae</taxon>
        <taxon>Pentapetalae</taxon>
        <taxon>rosids</taxon>
        <taxon>fabids</taxon>
        <taxon>Malpighiales</taxon>
        <taxon>Euphorbiaceae</taxon>
        <taxon>Crotonoideae</taxon>
        <taxon>Manihoteae</taxon>
        <taxon>Manihot</taxon>
    </lineage>
</organism>
<gene>
    <name evidence="11" type="ORF">MANES_08G113300v8</name>
</gene>
<keyword evidence="1" id="KW-0479">Metal-binding</keyword>
<comment type="similarity">
    <text evidence="7">Belongs to the type IV zinc-finger family. Class B subfamily.</text>
</comment>
<evidence type="ECO:0000256" key="2">
    <source>
        <dbReference type="ARBA" id="ARBA00022771"/>
    </source>
</evidence>
<keyword evidence="2" id="KW-0863">Zinc-finger</keyword>
<evidence type="ECO:0000256" key="7">
    <source>
        <dbReference type="ARBA" id="ARBA00024019"/>
    </source>
</evidence>
<dbReference type="Gramene" id="Manes.08G113300.4.v8.1">
    <property type="protein sequence ID" value="Manes.08G113300.4.v8.1.CDS"/>
    <property type="gene ID" value="Manes.08G113300.v8.1"/>
</dbReference>
<dbReference type="EMBL" id="CM004394">
    <property type="protein sequence ID" value="OAY43983.1"/>
    <property type="molecule type" value="Genomic_DNA"/>
</dbReference>
<proteinExistence type="inferred from homology"/>
<protein>
    <recommendedName>
        <fullName evidence="10">GATA-type domain-containing protein</fullName>
    </recommendedName>
</protein>
<name>A0A2C9VHD0_MANES</name>
<dbReference type="AlphaFoldDB" id="A0A2C9VHD0"/>
<sequence>MWRGGPAGPKSLYNACGIRYRKKRKTVLGLEEDSEKKRRKGHISTIRSSMSASSVNSMNGNELGESLKMRVIVMGEKMMCVRSSIVKKQRCHRRKSLERKNRLLFV</sequence>
<dbReference type="Gene3D" id="3.30.50.10">
    <property type="entry name" value="Erythroid Transcription Factor GATA-1, subunit A"/>
    <property type="match status" value="1"/>
</dbReference>
<evidence type="ECO:0000256" key="3">
    <source>
        <dbReference type="ARBA" id="ARBA00022833"/>
    </source>
</evidence>
<reference evidence="12" key="1">
    <citation type="journal article" date="2016" name="Nat. Biotechnol.">
        <title>Sequencing wild and cultivated cassava and related species reveals extensive interspecific hybridization and genetic diversity.</title>
        <authorList>
            <person name="Bredeson J.V."/>
            <person name="Lyons J.B."/>
            <person name="Prochnik S.E."/>
            <person name="Wu G.A."/>
            <person name="Ha C.M."/>
            <person name="Edsinger-Gonzales E."/>
            <person name="Grimwood J."/>
            <person name="Schmutz J."/>
            <person name="Rabbi I.Y."/>
            <person name="Egesi C."/>
            <person name="Nauluvula P."/>
            <person name="Lebot V."/>
            <person name="Ndunguru J."/>
            <person name="Mkamilo G."/>
            <person name="Bart R.S."/>
            <person name="Setter T.L."/>
            <person name="Gleadow R.M."/>
            <person name="Kulakow P."/>
            <person name="Ferguson M.E."/>
            <person name="Rounsley S."/>
            <person name="Rokhsar D.S."/>
        </authorList>
    </citation>
    <scope>NUCLEOTIDE SEQUENCE [LARGE SCALE GENOMIC DNA]</scope>
    <source>
        <strain evidence="12">cv. AM560-2</strain>
    </source>
</reference>
<keyword evidence="3" id="KW-0862">Zinc</keyword>
<dbReference type="GO" id="GO:0006355">
    <property type="term" value="P:regulation of DNA-templated transcription"/>
    <property type="evidence" value="ECO:0007669"/>
    <property type="project" value="InterPro"/>
</dbReference>
<dbReference type="InterPro" id="IPR000679">
    <property type="entry name" value="Znf_GATA"/>
</dbReference>
<evidence type="ECO:0000256" key="9">
    <source>
        <dbReference type="SAM" id="MobiDB-lite"/>
    </source>
</evidence>
<evidence type="ECO:0000313" key="11">
    <source>
        <dbReference type="EMBL" id="OAY43983.1"/>
    </source>
</evidence>
<feature type="domain" description="GATA-type" evidence="10">
    <location>
        <begin position="1"/>
        <end position="25"/>
    </location>
</feature>